<dbReference type="EMBL" id="SSTD01016718">
    <property type="protein sequence ID" value="TYK00607.1"/>
    <property type="molecule type" value="Genomic_DNA"/>
</dbReference>
<comment type="caution">
    <text evidence="1">The sequence shown here is derived from an EMBL/GenBank/DDBJ whole genome shotgun (WGS) entry which is preliminary data.</text>
</comment>
<reference evidence="1 2" key="1">
    <citation type="submission" date="2019-08" db="EMBL/GenBank/DDBJ databases">
        <title>Draft genome sequences of two oriental melons (Cucumis melo L. var makuwa).</title>
        <authorList>
            <person name="Kwon S.-Y."/>
        </authorList>
    </citation>
    <scope>NUCLEOTIDE SEQUENCE [LARGE SCALE GENOMIC DNA]</scope>
    <source>
        <strain evidence="2">cv. Chang Bougi</strain>
        <tissue evidence="1">Leaf</tissue>
    </source>
</reference>
<evidence type="ECO:0000313" key="2">
    <source>
        <dbReference type="Proteomes" id="UP000321947"/>
    </source>
</evidence>
<evidence type="ECO:0000313" key="1">
    <source>
        <dbReference type="EMBL" id="TYK00607.1"/>
    </source>
</evidence>
<dbReference type="AlphaFoldDB" id="A0A5D3BN11"/>
<accession>A0A5D3BN11</accession>
<sequence>MAEESFVKLLDAIFLDDSSTTVNTKKPFSSSDLLQLLRSDDSFVKLGLRQFYSILEVGLRDLGDGNFSFQSWTDPQIQAVCSIAYAIASASRSLTVDQAEAIVVAVIKKSLEFVFCYLEKSEFKCDDFSIQMYCQIVSASYL</sequence>
<organism evidence="1 2">
    <name type="scientific">Cucumis melo var. makuwa</name>
    <name type="common">Oriental melon</name>
    <dbReference type="NCBI Taxonomy" id="1194695"/>
    <lineage>
        <taxon>Eukaryota</taxon>
        <taxon>Viridiplantae</taxon>
        <taxon>Streptophyta</taxon>
        <taxon>Embryophyta</taxon>
        <taxon>Tracheophyta</taxon>
        <taxon>Spermatophyta</taxon>
        <taxon>Magnoliopsida</taxon>
        <taxon>eudicotyledons</taxon>
        <taxon>Gunneridae</taxon>
        <taxon>Pentapetalae</taxon>
        <taxon>rosids</taxon>
        <taxon>fabids</taxon>
        <taxon>Cucurbitales</taxon>
        <taxon>Cucurbitaceae</taxon>
        <taxon>Benincaseae</taxon>
        <taxon>Cucumis</taxon>
    </lineage>
</organism>
<name>A0A5D3BN11_CUCMM</name>
<gene>
    <name evidence="1" type="ORF">E5676_scaffold169G002250</name>
</gene>
<proteinExistence type="predicted"/>
<dbReference type="Proteomes" id="UP000321947">
    <property type="component" value="Unassembled WGS sequence"/>
</dbReference>
<protein>
    <submittedName>
        <fullName evidence="1">Auxin transport protein BIG</fullName>
    </submittedName>
</protein>